<sequence length="695" mass="78714">MAKMKKKLNPKHFKTDSYIRERVDSANRESLIITQLNKTARKKTLHNMADEENVADKKLNCQICLEIFESLEVLPCFHAFCEKCICKHVSGLTKENLKSDTIACPVCRNSCPASATYQNTDDWASKLSNNSMQVALVEKSKNDDTIYCHPCLTERKELPSVAYCKTCAEYLCRDCYNCHTKFRATKDHTITKESMHESHILEISLDMYLCSVHQEQHAYFCSDHTEFCCSKCAIQHHRKCDNLSSVEDLTKDFKDGQNAGQAVENLEALNKMFHNLTENRKNHLDSIDQQKTDIQSAINQWTSSLKDLIEKLDEVSFVELEQICKQEMVETSEQITECKSAIAAIETSQRMLLLSEKSEDETKFMITYNKVSAQFLKFLQKYDALENKSKEMIIAYQHDKILTNVIEKLNSLGRVMTTVSRVPILNPDLSFQETLLMLPCVQPDSRITFSAKIPSDDKPCNISSGVFLPDDRIVLCDTENKTLKLFDRYFNFVSDLTMQRLPRYICCVDQRTVAVTDGKRLHILKVTKSLRHLASIYTGSGCHGVASYMQFIFVCVSEGSIYTYDESYTHIKSIKLIHGFADTALCISPDGKYVHYTHENKIVTMDMEGKEINTSTSSDLKGPSGIAVGKRGLIYSCGKDSGNVILMTPEGRQLSVLLSSSHGINSPIGICLNNRCTTIVVFEYSSSEVTVFELS</sequence>
<dbReference type="PANTHER" id="PTHR25462">
    <property type="entry name" value="BONUS, ISOFORM C-RELATED"/>
    <property type="match status" value="1"/>
</dbReference>
<feature type="domain" description="RING-type" evidence="5">
    <location>
        <begin position="61"/>
        <end position="108"/>
    </location>
</feature>
<organism evidence="7 8">
    <name type="scientific">Potamilus streckersoni</name>
    <dbReference type="NCBI Taxonomy" id="2493646"/>
    <lineage>
        <taxon>Eukaryota</taxon>
        <taxon>Metazoa</taxon>
        <taxon>Spiralia</taxon>
        <taxon>Lophotrochozoa</taxon>
        <taxon>Mollusca</taxon>
        <taxon>Bivalvia</taxon>
        <taxon>Autobranchia</taxon>
        <taxon>Heteroconchia</taxon>
        <taxon>Palaeoheterodonta</taxon>
        <taxon>Unionida</taxon>
        <taxon>Unionoidea</taxon>
        <taxon>Unionidae</taxon>
        <taxon>Ambleminae</taxon>
        <taxon>Lampsilini</taxon>
        <taxon>Potamilus</taxon>
    </lineage>
</organism>
<dbReference type="Gene3D" id="2.120.10.30">
    <property type="entry name" value="TolB, C-terminal domain"/>
    <property type="match status" value="1"/>
</dbReference>
<dbReference type="InterPro" id="IPR001841">
    <property type="entry name" value="Znf_RING"/>
</dbReference>
<feature type="domain" description="B box-type" evidence="6">
    <location>
        <begin position="143"/>
        <end position="193"/>
    </location>
</feature>
<dbReference type="SUPFAM" id="SSF101898">
    <property type="entry name" value="NHL repeat"/>
    <property type="match status" value="1"/>
</dbReference>
<dbReference type="Proteomes" id="UP001195483">
    <property type="component" value="Unassembled WGS sequence"/>
</dbReference>
<dbReference type="InterPro" id="IPR018957">
    <property type="entry name" value="Znf_C3HC4_RING-type"/>
</dbReference>
<evidence type="ECO:0000313" key="7">
    <source>
        <dbReference type="EMBL" id="KAK3593023.1"/>
    </source>
</evidence>
<reference evidence="7" key="1">
    <citation type="journal article" date="2021" name="Genome Biol. Evol.">
        <title>A High-Quality Reference Genome for a Parasitic Bivalve with Doubly Uniparental Inheritance (Bivalvia: Unionida).</title>
        <authorList>
            <person name="Smith C.H."/>
        </authorList>
    </citation>
    <scope>NUCLEOTIDE SEQUENCE</scope>
    <source>
        <strain evidence="7">CHS0354</strain>
    </source>
</reference>
<evidence type="ECO:0000256" key="3">
    <source>
        <dbReference type="ARBA" id="ARBA00022833"/>
    </source>
</evidence>
<dbReference type="InterPro" id="IPR017907">
    <property type="entry name" value="Znf_RING_CS"/>
</dbReference>
<accession>A0AAE0VWB8</accession>
<reference evidence="7" key="2">
    <citation type="journal article" date="2021" name="Genome Biol. Evol.">
        <title>Developing a high-quality reference genome for a parasitic bivalve with doubly uniparental inheritance (Bivalvia: Unionida).</title>
        <authorList>
            <person name="Smith C.H."/>
        </authorList>
    </citation>
    <scope>NUCLEOTIDE SEQUENCE</scope>
    <source>
        <strain evidence="7">CHS0354</strain>
        <tissue evidence="7">Mantle</tissue>
    </source>
</reference>
<dbReference type="SUPFAM" id="SSF57845">
    <property type="entry name" value="B-box zinc-binding domain"/>
    <property type="match status" value="1"/>
</dbReference>
<evidence type="ECO:0000313" key="8">
    <source>
        <dbReference type="Proteomes" id="UP001195483"/>
    </source>
</evidence>
<dbReference type="PROSITE" id="PS00518">
    <property type="entry name" value="ZF_RING_1"/>
    <property type="match status" value="1"/>
</dbReference>
<evidence type="ECO:0000256" key="1">
    <source>
        <dbReference type="ARBA" id="ARBA00022723"/>
    </source>
</evidence>
<dbReference type="EMBL" id="JAEAOA010000379">
    <property type="protein sequence ID" value="KAK3593023.1"/>
    <property type="molecule type" value="Genomic_DNA"/>
</dbReference>
<evidence type="ECO:0000259" key="6">
    <source>
        <dbReference type="PROSITE" id="PS50119"/>
    </source>
</evidence>
<dbReference type="PROSITE" id="PS50089">
    <property type="entry name" value="ZF_RING_2"/>
    <property type="match status" value="1"/>
</dbReference>
<dbReference type="InterPro" id="IPR011042">
    <property type="entry name" value="6-blade_b-propeller_TolB-like"/>
</dbReference>
<keyword evidence="8" id="KW-1185">Reference proteome</keyword>
<evidence type="ECO:0000256" key="2">
    <source>
        <dbReference type="ARBA" id="ARBA00022771"/>
    </source>
</evidence>
<dbReference type="InterPro" id="IPR047153">
    <property type="entry name" value="TRIM45/56/19-like"/>
</dbReference>
<keyword evidence="2 4" id="KW-0863">Zinc-finger</keyword>
<dbReference type="AlphaFoldDB" id="A0AAE0VWB8"/>
<reference evidence="7" key="3">
    <citation type="submission" date="2023-05" db="EMBL/GenBank/DDBJ databases">
        <authorList>
            <person name="Smith C.H."/>
        </authorList>
    </citation>
    <scope>NUCLEOTIDE SEQUENCE</scope>
    <source>
        <strain evidence="7">CHS0354</strain>
        <tissue evidence="7">Mantle</tissue>
    </source>
</reference>
<dbReference type="PROSITE" id="PS50119">
    <property type="entry name" value="ZF_BBOX"/>
    <property type="match status" value="1"/>
</dbReference>
<dbReference type="Gene3D" id="3.30.40.10">
    <property type="entry name" value="Zinc/RING finger domain, C3HC4 (zinc finger)"/>
    <property type="match status" value="1"/>
</dbReference>
<dbReference type="SUPFAM" id="SSF57850">
    <property type="entry name" value="RING/U-box"/>
    <property type="match status" value="1"/>
</dbReference>
<protein>
    <submittedName>
        <fullName evidence="7">Uncharacterized protein</fullName>
    </submittedName>
</protein>
<dbReference type="Pfam" id="PF00097">
    <property type="entry name" value="zf-C3HC4"/>
    <property type="match status" value="1"/>
</dbReference>
<keyword evidence="3" id="KW-0862">Zinc</keyword>
<evidence type="ECO:0000259" key="5">
    <source>
        <dbReference type="PROSITE" id="PS50089"/>
    </source>
</evidence>
<evidence type="ECO:0000256" key="4">
    <source>
        <dbReference type="PROSITE-ProRule" id="PRU00024"/>
    </source>
</evidence>
<dbReference type="SMART" id="SM00184">
    <property type="entry name" value="RING"/>
    <property type="match status" value="1"/>
</dbReference>
<keyword evidence="1" id="KW-0479">Metal-binding</keyword>
<proteinExistence type="predicted"/>
<dbReference type="PANTHER" id="PTHR25462:SF296">
    <property type="entry name" value="MEIOTIC P26, ISOFORM F"/>
    <property type="match status" value="1"/>
</dbReference>
<name>A0AAE0VWB8_9BIVA</name>
<dbReference type="GO" id="GO:0008270">
    <property type="term" value="F:zinc ion binding"/>
    <property type="evidence" value="ECO:0007669"/>
    <property type="project" value="UniProtKB-KW"/>
</dbReference>
<dbReference type="InterPro" id="IPR000315">
    <property type="entry name" value="Znf_B-box"/>
</dbReference>
<comment type="caution">
    <text evidence="7">The sequence shown here is derived from an EMBL/GenBank/DDBJ whole genome shotgun (WGS) entry which is preliminary data.</text>
</comment>
<gene>
    <name evidence="7" type="ORF">CHS0354_005387</name>
</gene>
<dbReference type="Gene3D" id="3.30.160.60">
    <property type="entry name" value="Classic Zinc Finger"/>
    <property type="match status" value="1"/>
</dbReference>
<dbReference type="InterPro" id="IPR013083">
    <property type="entry name" value="Znf_RING/FYVE/PHD"/>
</dbReference>